<evidence type="ECO:0000313" key="2">
    <source>
        <dbReference type="Proteomes" id="UP001060085"/>
    </source>
</evidence>
<accession>A0ACC0ASM6</accession>
<protein>
    <submittedName>
        <fullName evidence="1">Uncharacterized protein</fullName>
    </submittedName>
</protein>
<dbReference type="Proteomes" id="UP001060085">
    <property type="component" value="Linkage Group LG05"/>
</dbReference>
<name>A0ACC0ASM6_CATRO</name>
<gene>
    <name evidence="1" type="ORF">M9H77_23340</name>
</gene>
<proteinExistence type="predicted"/>
<dbReference type="EMBL" id="CM044705">
    <property type="protein sequence ID" value="KAI5664017.1"/>
    <property type="molecule type" value="Genomic_DNA"/>
</dbReference>
<comment type="caution">
    <text evidence="1">The sequence shown here is derived from an EMBL/GenBank/DDBJ whole genome shotgun (WGS) entry which is preliminary data.</text>
</comment>
<organism evidence="1 2">
    <name type="scientific">Catharanthus roseus</name>
    <name type="common">Madagascar periwinkle</name>
    <name type="synonym">Vinca rosea</name>
    <dbReference type="NCBI Taxonomy" id="4058"/>
    <lineage>
        <taxon>Eukaryota</taxon>
        <taxon>Viridiplantae</taxon>
        <taxon>Streptophyta</taxon>
        <taxon>Embryophyta</taxon>
        <taxon>Tracheophyta</taxon>
        <taxon>Spermatophyta</taxon>
        <taxon>Magnoliopsida</taxon>
        <taxon>eudicotyledons</taxon>
        <taxon>Gunneridae</taxon>
        <taxon>Pentapetalae</taxon>
        <taxon>asterids</taxon>
        <taxon>lamiids</taxon>
        <taxon>Gentianales</taxon>
        <taxon>Apocynaceae</taxon>
        <taxon>Rauvolfioideae</taxon>
        <taxon>Vinceae</taxon>
        <taxon>Catharanthinae</taxon>
        <taxon>Catharanthus</taxon>
    </lineage>
</organism>
<sequence length="221" mass="25798">MEIKEKERVEEKEIFVERFCFFDSNFMFSNETEHLECSKDKESALVKSERVRPNECFIEKNRVKKKSKEKEIIVLEKSEEVNLYANETNYFFAYESLCVQNLEDSSKDEGGKLAYNNTKELRVPCKMDTCIIVVTTQKVLTYKMLSERTVEVQGDNNCFNHLREQLIVSTPIDMSKIVETKYPDCDIYVEKVILSVDLIVLPFEGYGVILGMDDFLNITLK</sequence>
<keyword evidence="2" id="KW-1185">Reference proteome</keyword>
<evidence type="ECO:0000313" key="1">
    <source>
        <dbReference type="EMBL" id="KAI5664017.1"/>
    </source>
</evidence>
<reference evidence="2" key="1">
    <citation type="journal article" date="2023" name="Nat. Plants">
        <title>Single-cell RNA sequencing provides a high-resolution roadmap for understanding the multicellular compartmentation of specialized metabolism.</title>
        <authorList>
            <person name="Sun S."/>
            <person name="Shen X."/>
            <person name="Li Y."/>
            <person name="Li Y."/>
            <person name="Wang S."/>
            <person name="Li R."/>
            <person name="Zhang H."/>
            <person name="Shen G."/>
            <person name="Guo B."/>
            <person name="Wei J."/>
            <person name="Xu J."/>
            <person name="St-Pierre B."/>
            <person name="Chen S."/>
            <person name="Sun C."/>
        </authorList>
    </citation>
    <scope>NUCLEOTIDE SEQUENCE [LARGE SCALE GENOMIC DNA]</scope>
</reference>